<evidence type="ECO:0000313" key="2">
    <source>
        <dbReference type="EMBL" id="KKN00777.1"/>
    </source>
</evidence>
<dbReference type="Gene3D" id="3.10.580.10">
    <property type="entry name" value="CBS-domain"/>
    <property type="match status" value="1"/>
</dbReference>
<dbReference type="AlphaFoldDB" id="A0A0F9MN37"/>
<gene>
    <name evidence="2" type="ORF">LCGC14_1134410</name>
</gene>
<dbReference type="InterPro" id="IPR046342">
    <property type="entry name" value="CBS_dom_sf"/>
</dbReference>
<dbReference type="PROSITE" id="PS51371">
    <property type="entry name" value="CBS"/>
    <property type="match status" value="1"/>
</dbReference>
<proteinExistence type="predicted"/>
<protein>
    <recommendedName>
        <fullName evidence="1">CBS domain-containing protein</fullName>
    </recommendedName>
</protein>
<comment type="caution">
    <text evidence="2">The sequence shown here is derived from an EMBL/GenBank/DDBJ whole genome shotgun (WGS) entry which is preliminary data.</text>
</comment>
<dbReference type="Pfam" id="PF00571">
    <property type="entry name" value="CBS"/>
    <property type="match status" value="2"/>
</dbReference>
<reference evidence="2" key="1">
    <citation type="journal article" date="2015" name="Nature">
        <title>Complex archaea that bridge the gap between prokaryotes and eukaryotes.</title>
        <authorList>
            <person name="Spang A."/>
            <person name="Saw J.H."/>
            <person name="Jorgensen S.L."/>
            <person name="Zaremba-Niedzwiedzka K."/>
            <person name="Martijn J."/>
            <person name="Lind A.E."/>
            <person name="van Eijk R."/>
            <person name="Schleper C."/>
            <person name="Guy L."/>
            <person name="Ettema T.J."/>
        </authorList>
    </citation>
    <scope>NUCLEOTIDE SEQUENCE</scope>
</reference>
<sequence>MHIQNHIISNIPIFKIDDPISEVVQFFKDTTYSHVAVIENDNYLGVLDENDLEQLISDEKIEHYRYDLATFFVRKDTSWLDVLEAFARNEANLVPVLDEVGRVLGYYDLTDVVSVFIDTPFFTEPGGIIVLAKGIKDYSFSEIAQIVESNNTKLIGGFITDSKNDVIQITIKVASTNLNEIIQTFRRYNYNILFGNHDDQFLEDLKERSNYLEKYLNV</sequence>
<dbReference type="SUPFAM" id="SSF54631">
    <property type="entry name" value="CBS-domain pair"/>
    <property type="match status" value="1"/>
</dbReference>
<dbReference type="CDD" id="cd02205">
    <property type="entry name" value="CBS_pair_SF"/>
    <property type="match status" value="1"/>
</dbReference>
<dbReference type="SMART" id="SM00116">
    <property type="entry name" value="CBS"/>
    <property type="match status" value="2"/>
</dbReference>
<organism evidence="2">
    <name type="scientific">marine sediment metagenome</name>
    <dbReference type="NCBI Taxonomy" id="412755"/>
    <lineage>
        <taxon>unclassified sequences</taxon>
        <taxon>metagenomes</taxon>
        <taxon>ecological metagenomes</taxon>
    </lineage>
</organism>
<feature type="domain" description="CBS" evidence="1">
    <location>
        <begin position="7"/>
        <end position="62"/>
    </location>
</feature>
<accession>A0A0F9MN37</accession>
<name>A0A0F9MN37_9ZZZZ</name>
<evidence type="ECO:0000259" key="1">
    <source>
        <dbReference type="PROSITE" id="PS51371"/>
    </source>
</evidence>
<dbReference type="InterPro" id="IPR000644">
    <property type="entry name" value="CBS_dom"/>
</dbReference>
<dbReference type="EMBL" id="LAZR01005336">
    <property type="protein sequence ID" value="KKN00777.1"/>
    <property type="molecule type" value="Genomic_DNA"/>
</dbReference>